<name>A0A6H1ZW21_9ZZZZ</name>
<feature type="domain" description="6-hydroxymethylpterin diphosphokinase MptE-like" evidence="1">
    <location>
        <begin position="70"/>
        <end position="240"/>
    </location>
</feature>
<dbReference type="EMBL" id="MT144737">
    <property type="protein sequence ID" value="QJH98503.1"/>
    <property type="molecule type" value="Genomic_DNA"/>
</dbReference>
<accession>A0A6H1ZW21</accession>
<dbReference type="EMBL" id="MT141377">
    <property type="protein sequence ID" value="QJA59610.1"/>
    <property type="molecule type" value="Genomic_DNA"/>
</dbReference>
<dbReference type="Pfam" id="PF01973">
    <property type="entry name" value="MptE-like"/>
    <property type="match status" value="1"/>
</dbReference>
<organism evidence="2">
    <name type="scientific">viral metagenome</name>
    <dbReference type="NCBI Taxonomy" id="1070528"/>
    <lineage>
        <taxon>unclassified sequences</taxon>
        <taxon>metagenomes</taxon>
        <taxon>organismal metagenomes</taxon>
    </lineage>
</organism>
<dbReference type="EMBL" id="MT144314">
    <property type="protein sequence ID" value="QJA52123.1"/>
    <property type="molecule type" value="Genomic_DNA"/>
</dbReference>
<reference evidence="2" key="1">
    <citation type="submission" date="2020-03" db="EMBL/GenBank/DDBJ databases">
        <title>The deep terrestrial virosphere.</title>
        <authorList>
            <person name="Holmfeldt K."/>
            <person name="Nilsson E."/>
            <person name="Simone D."/>
            <person name="Lopez-Fernandez M."/>
            <person name="Wu X."/>
            <person name="de Brujin I."/>
            <person name="Lundin D."/>
            <person name="Andersson A."/>
            <person name="Bertilsson S."/>
            <person name="Dopson M."/>
        </authorList>
    </citation>
    <scope>NUCLEOTIDE SEQUENCE</scope>
    <source>
        <strain evidence="3">MM415B01262</strain>
        <strain evidence="2">TM448A02486</strain>
        <strain evidence="4">TM448B01332</strain>
    </source>
</reference>
<evidence type="ECO:0000313" key="3">
    <source>
        <dbReference type="EMBL" id="QJA59610.1"/>
    </source>
</evidence>
<evidence type="ECO:0000313" key="2">
    <source>
        <dbReference type="EMBL" id="QJA52123.1"/>
    </source>
</evidence>
<sequence length="343" mass="38777">MKLAELKQASEQYWDSLREQGCDNYLETNPDWHKFINLVSEKTGERMVDKWIENARRNKGLIRKWGPPTSLLDRGRSQAAIVVGAGPSLKKNIKALTEVAGPIKKDRLFTVIACSSCLRYCLDNGVWPDYVVAVDGSAGIAKYFKPIKKEEAERLTLISNCFTAPEALALWDGPMFFLPIGIADKRVDKEYREIHGMTELFKEGEFPATGCQFNFGVLFAYFILGCRAEIFIGSDLSFGNQYYADKPDHKDTLEKINAINIFGEEVQTTTTLYQLKLGLEHWTGKMPRCAWINATEGGILGVSIRTGYLPWIKQMTLKESIDQVRWAAAEAERVNKTNEVLNQ</sequence>
<dbReference type="AlphaFoldDB" id="A0A6H1ZW21"/>
<proteinExistence type="predicted"/>
<protein>
    <recommendedName>
        <fullName evidence="1">6-hydroxymethylpterin diphosphokinase MptE-like domain-containing protein</fullName>
    </recommendedName>
</protein>
<evidence type="ECO:0000259" key="1">
    <source>
        <dbReference type="Pfam" id="PF01973"/>
    </source>
</evidence>
<dbReference type="InterPro" id="IPR002826">
    <property type="entry name" value="MptE-like"/>
</dbReference>
<dbReference type="PANTHER" id="PTHR41786">
    <property type="entry name" value="MOTILITY ACCESSORY FACTOR MAF"/>
    <property type="match status" value="1"/>
</dbReference>
<dbReference type="PANTHER" id="PTHR41786:SF1">
    <property type="entry name" value="6-HYDROXYMETHYLPTERIN DIPHOSPHOKINASE MPTE-LIKE DOMAIN-CONTAINING PROTEIN"/>
    <property type="match status" value="1"/>
</dbReference>
<gene>
    <name evidence="3" type="ORF">MM415B01262_0010</name>
    <name evidence="2" type="ORF">TM448A02486_0010</name>
    <name evidence="4" type="ORF">TM448B01332_0009</name>
</gene>
<evidence type="ECO:0000313" key="4">
    <source>
        <dbReference type="EMBL" id="QJH98503.1"/>
    </source>
</evidence>